<dbReference type="InterPro" id="IPR051446">
    <property type="entry name" value="HTH_trans_reg/aminotransferase"/>
</dbReference>
<dbReference type="SMART" id="SM00345">
    <property type="entry name" value="HTH_GNTR"/>
    <property type="match status" value="1"/>
</dbReference>
<dbReference type="Pfam" id="PF00392">
    <property type="entry name" value="GntR"/>
    <property type="match status" value="1"/>
</dbReference>
<dbReference type="SUPFAM" id="SSF53383">
    <property type="entry name" value="PLP-dependent transferases"/>
    <property type="match status" value="1"/>
</dbReference>
<dbReference type="InterPro" id="IPR000524">
    <property type="entry name" value="Tscrpt_reg_HTH_GntR"/>
</dbReference>
<sequence length="471" mass="50398">MSEAELPLELDRNSPNSLAAQVASQLRTAILNGILQPEHTLPATRRLATELGISRGVVVRAFEQLSGEGFLVSNGAGGTKVAVRPDISSSPLENKKELSVSPPADVIDLTPGRPAGSPFQDRQWRSAWKSAVAEQGKVQLPPALGTSALREAVADHLAVSRGLAVDPDDVIITGGTSDALQLIVAMLRNRTPQPRILVEDPGYPTARRVMTASGARLVTVPVDENGLKSSQLAALKDIPDAVLVTPSHQYPLGGRMAVQERLGLLKWAEQHGVLVLEDDYDSEFRHSRMPLPAVASLPSRADVVLLGTFSKNLSPWLRCGYLVVRGNAGQRLKATREALDTPVAGVLQSAIAHYIQGGGLPRHITRARREYAHRRSLLLDRLGSRRDLSLAALDGGLHAVVRFNHPEATDVSAKALTLGVRVIPLAGYYADRPPENGLVLGYGAVSDLQLSKALTILAGLIGRGEPVDFEP</sequence>
<keyword evidence="2" id="KW-0663">Pyridoxal phosphate</keyword>
<dbReference type="GeneID" id="92751269"/>
<dbReference type="PANTHER" id="PTHR46577:SF1">
    <property type="entry name" value="HTH-TYPE TRANSCRIPTIONAL REGULATORY PROTEIN GABR"/>
    <property type="match status" value="1"/>
</dbReference>
<dbReference type="InterPro" id="IPR015424">
    <property type="entry name" value="PyrdxlP-dep_Trfase"/>
</dbReference>
<dbReference type="InterPro" id="IPR004839">
    <property type="entry name" value="Aminotransferase_I/II_large"/>
</dbReference>
<dbReference type="PANTHER" id="PTHR46577">
    <property type="entry name" value="HTH-TYPE TRANSCRIPTIONAL REGULATORY PROTEIN GABR"/>
    <property type="match status" value="1"/>
</dbReference>
<dbReference type="InterPro" id="IPR015421">
    <property type="entry name" value="PyrdxlP-dep_Trfase_major"/>
</dbReference>
<keyword evidence="4" id="KW-0238">DNA-binding</keyword>
<dbReference type="InterPro" id="IPR036388">
    <property type="entry name" value="WH-like_DNA-bd_sf"/>
</dbReference>
<dbReference type="EMBL" id="JBEPSN010000001">
    <property type="protein sequence ID" value="MET4538536.1"/>
    <property type="molecule type" value="Genomic_DNA"/>
</dbReference>
<dbReference type="CDD" id="cd07377">
    <property type="entry name" value="WHTH_GntR"/>
    <property type="match status" value="1"/>
</dbReference>
<evidence type="ECO:0000256" key="2">
    <source>
        <dbReference type="ARBA" id="ARBA00022898"/>
    </source>
</evidence>
<evidence type="ECO:0000256" key="1">
    <source>
        <dbReference type="ARBA" id="ARBA00005384"/>
    </source>
</evidence>
<evidence type="ECO:0000259" key="7">
    <source>
        <dbReference type="PROSITE" id="PS50949"/>
    </source>
</evidence>
<dbReference type="PRINTS" id="PR00035">
    <property type="entry name" value="HTHGNTR"/>
</dbReference>
<dbReference type="CDD" id="cd00609">
    <property type="entry name" value="AAT_like"/>
    <property type="match status" value="1"/>
</dbReference>
<feature type="region of interest" description="Disordered" evidence="6">
    <location>
        <begin position="84"/>
        <end position="119"/>
    </location>
</feature>
<dbReference type="GO" id="GO:0008483">
    <property type="term" value="F:transaminase activity"/>
    <property type="evidence" value="ECO:0007669"/>
    <property type="project" value="UniProtKB-KW"/>
</dbReference>
<dbReference type="InterPro" id="IPR036390">
    <property type="entry name" value="WH_DNA-bd_sf"/>
</dbReference>
<dbReference type="PROSITE" id="PS50949">
    <property type="entry name" value="HTH_GNTR"/>
    <property type="match status" value="1"/>
</dbReference>
<gene>
    <name evidence="8" type="ORF">ABIE37_000291</name>
</gene>
<evidence type="ECO:0000256" key="4">
    <source>
        <dbReference type="ARBA" id="ARBA00023125"/>
    </source>
</evidence>
<evidence type="ECO:0000256" key="3">
    <source>
        <dbReference type="ARBA" id="ARBA00023015"/>
    </source>
</evidence>
<evidence type="ECO:0000256" key="5">
    <source>
        <dbReference type="ARBA" id="ARBA00023163"/>
    </source>
</evidence>
<comment type="similarity">
    <text evidence="1">In the C-terminal section; belongs to the class-I pyridoxal-phosphate-dependent aminotransferase family.</text>
</comment>
<evidence type="ECO:0000313" key="8">
    <source>
        <dbReference type="EMBL" id="MET4538536.1"/>
    </source>
</evidence>
<dbReference type="Gene3D" id="1.10.10.10">
    <property type="entry name" value="Winged helix-like DNA-binding domain superfamily/Winged helix DNA-binding domain"/>
    <property type="match status" value="1"/>
</dbReference>
<keyword evidence="5" id="KW-0804">Transcription</keyword>
<protein>
    <submittedName>
        <fullName evidence="8">GntR family transcriptional regulator/MocR family aminotransferase</fullName>
    </submittedName>
</protein>
<dbReference type="Proteomes" id="UP001549307">
    <property type="component" value="Unassembled WGS sequence"/>
</dbReference>
<keyword evidence="3" id="KW-0805">Transcription regulation</keyword>
<feature type="domain" description="HTH gntR-type" evidence="7">
    <location>
        <begin position="16"/>
        <end position="84"/>
    </location>
</feature>
<dbReference type="SUPFAM" id="SSF46785">
    <property type="entry name" value="Winged helix' DNA-binding domain"/>
    <property type="match status" value="1"/>
</dbReference>
<evidence type="ECO:0000256" key="6">
    <source>
        <dbReference type="SAM" id="MobiDB-lite"/>
    </source>
</evidence>
<dbReference type="Gene3D" id="3.40.640.10">
    <property type="entry name" value="Type I PLP-dependent aspartate aminotransferase-like (Major domain)"/>
    <property type="match status" value="1"/>
</dbReference>
<organism evidence="8 9">
    <name type="scientific">Arthrobacter bambusae</name>
    <dbReference type="NCBI Taxonomy" id="1338426"/>
    <lineage>
        <taxon>Bacteria</taxon>
        <taxon>Bacillati</taxon>
        <taxon>Actinomycetota</taxon>
        <taxon>Actinomycetes</taxon>
        <taxon>Micrococcales</taxon>
        <taxon>Micrococcaceae</taxon>
        <taxon>Arthrobacter</taxon>
    </lineage>
</organism>
<evidence type="ECO:0000313" key="9">
    <source>
        <dbReference type="Proteomes" id="UP001549307"/>
    </source>
</evidence>
<keyword evidence="8" id="KW-0808">Transferase</keyword>
<accession>A0ABV2P1C2</accession>
<dbReference type="RefSeq" id="WP_354226033.1">
    <property type="nucleotide sequence ID" value="NZ_JBEPSN010000001.1"/>
</dbReference>
<proteinExistence type="inferred from homology"/>
<comment type="caution">
    <text evidence="8">The sequence shown here is derived from an EMBL/GenBank/DDBJ whole genome shotgun (WGS) entry which is preliminary data.</text>
</comment>
<dbReference type="Pfam" id="PF00155">
    <property type="entry name" value="Aminotran_1_2"/>
    <property type="match status" value="1"/>
</dbReference>
<keyword evidence="9" id="KW-1185">Reference proteome</keyword>
<name>A0ABV2P1C2_9MICC</name>
<reference evidence="8 9" key="1">
    <citation type="submission" date="2024-06" db="EMBL/GenBank/DDBJ databases">
        <title>Sorghum-associated microbial communities from plants grown in Nebraska, USA.</title>
        <authorList>
            <person name="Schachtman D."/>
        </authorList>
    </citation>
    <scope>NUCLEOTIDE SEQUENCE [LARGE SCALE GENOMIC DNA]</scope>
    <source>
        <strain evidence="8 9">3552</strain>
    </source>
</reference>
<keyword evidence="8" id="KW-0032">Aminotransferase</keyword>